<protein>
    <submittedName>
        <fullName evidence="1">Uncharacterized protein</fullName>
    </submittedName>
</protein>
<dbReference type="Proteomes" id="UP001187192">
    <property type="component" value="Unassembled WGS sequence"/>
</dbReference>
<name>A0AA88DX05_FICCA</name>
<proteinExistence type="predicted"/>
<keyword evidence="2" id="KW-1185">Reference proteome</keyword>
<dbReference type="AlphaFoldDB" id="A0AA88DX05"/>
<comment type="caution">
    <text evidence="1">The sequence shown here is derived from an EMBL/GenBank/DDBJ whole genome shotgun (WGS) entry which is preliminary data.</text>
</comment>
<organism evidence="1 2">
    <name type="scientific">Ficus carica</name>
    <name type="common">Common fig</name>
    <dbReference type="NCBI Taxonomy" id="3494"/>
    <lineage>
        <taxon>Eukaryota</taxon>
        <taxon>Viridiplantae</taxon>
        <taxon>Streptophyta</taxon>
        <taxon>Embryophyta</taxon>
        <taxon>Tracheophyta</taxon>
        <taxon>Spermatophyta</taxon>
        <taxon>Magnoliopsida</taxon>
        <taxon>eudicotyledons</taxon>
        <taxon>Gunneridae</taxon>
        <taxon>Pentapetalae</taxon>
        <taxon>rosids</taxon>
        <taxon>fabids</taxon>
        <taxon>Rosales</taxon>
        <taxon>Moraceae</taxon>
        <taxon>Ficeae</taxon>
        <taxon>Ficus</taxon>
    </lineage>
</organism>
<dbReference type="EMBL" id="BTGU01000132">
    <property type="protein sequence ID" value="GMN62605.1"/>
    <property type="molecule type" value="Genomic_DNA"/>
</dbReference>
<accession>A0AA88DX05</accession>
<evidence type="ECO:0000313" key="2">
    <source>
        <dbReference type="Proteomes" id="UP001187192"/>
    </source>
</evidence>
<reference evidence="1" key="1">
    <citation type="submission" date="2023-07" db="EMBL/GenBank/DDBJ databases">
        <title>draft genome sequence of fig (Ficus carica).</title>
        <authorList>
            <person name="Takahashi T."/>
            <person name="Nishimura K."/>
        </authorList>
    </citation>
    <scope>NUCLEOTIDE SEQUENCE</scope>
</reference>
<evidence type="ECO:0000313" key="1">
    <source>
        <dbReference type="EMBL" id="GMN62605.1"/>
    </source>
</evidence>
<sequence>MERVAVVGEIKHRLFDWPDLVSTIVTSCKMRRRGSKLPSRLSGNLGARSDPLVLLQVGEDLLDIVSQGIILGIDQGRNHRPESLDVKIDTQIRVRAMSPSTIRRAVKFLVSNTN</sequence>
<gene>
    <name evidence="1" type="ORF">TIFTF001_031689</name>
</gene>